<accession>A0AAD8U5G8</accession>
<feature type="chain" id="PRO_5041939235" evidence="8">
    <location>
        <begin position="20"/>
        <end position="588"/>
    </location>
</feature>
<evidence type="ECO:0000256" key="3">
    <source>
        <dbReference type="ARBA" id="ARBA00011443"/>
    </source>
</evidence>
<evidence type="ECO:0000256" key="8">
    <source>
        <dbReference type="SAM" id="SignalP"/>
    </source>
</evidence>
<evidence type="ECO:0000313" key="10">
    <source>
        <dbReference type="Proteomes" id="UP001231189"/>
    </source>
</evidence>
<reference evidence="9" key="1">
    <citation type="submission" date="2023-07" db="EMBL/GenBank/DDBJ databases">
        <title>A chromosome-level genome assembly of Lolium multiflorum.</title>
        <authorList>
            <person name="Chen Y."/>
            <person name="Copetti D."/>
            <person name="Kolliker R."/>
            <person name="Studer B."/>
        </authorList>
    </citation>
    <scope>NUCLEOTIDE SEQUENCE</scope>
    <source>
        <strain evidence="9">02402/16</strain>
        <tissue evidence="9">Leaf</tissue>
    </source>
</reference>
<comment type="similarity">
    <text evidence="2">Belongs to the gliadin/glutenin family.</text>
</comment>
<keyword evidence="6" id="KW-0708">Seed storage protein</keyword>
<dbReference type="Pfam" id="PF03157">
    <property type="entry name" value="Glutenin_hmw"/>
    <property type="match status" value="1"/>
</dbReference>
<feature type="compositionally biased region" description="Low complexity" evidence="7">
    <location>
        <begin position="217"/>
        <end position="226"/>
    </location>
</feature>
<dbReference type="SUPFAM" id="SSF47699">
    <property type="entry name" value="Bifunctional inhibitor/lipid-transfer protein/seed storage 2S albumin"/>
    <property type="match status" value="1"/>
</dbReference>
<comment type="caution">
    <text evidence="9">The sequence shown here is derived from an EMBL/GenBank/DDBJ whole genome shotgun (WGS) entry which is preliminary data.</text>
</comment>
<comment type="subunit">
    <text evidence="3">Disulfide-bridge linked aggregates.</text>
</comment>
<evidence type="ECO:0000256" key="6">
    <source>
        <dbReference type="ARBA" id="ARBA00023129"/>
    </source>
</evidence>
<evidence type="ECO:0000256" key="1">
    <source>
        <dbReference type="ARBA" id="ARBA00002124"/>
    </source>
</evidence>
<evidence type="ECO:0000256" key="2">
    <source>
        <dbReference type="ARBA" id="ARBA00007506"/>
    </source>
</evidence>
<keyword evidence="8" id="KW-0732">Signal</keyword>
<keyword evidence="5" id="KW-0758">Storage protein</keyword>
<dbReference type="GO" id="GO:0005576">
    <property type="term" value="C:extracellular region"/>
    <property type="evidence" value="ECO:0007669"/>
    <property type="project" value="UniProtKB-SubCell"/>
</dbReference>
<evidence type="ECO:0000256" key="7">
    <source>
        <dbReference type="SAM" id="MobiDB-lite"/>
    </source>
</evidence>
<keyword evidence="10" id="KW-1185">Reference proteome</keyword>
<protein>
    <submittedName>
        <fullName evidence="9">Uncharacterized protein</fullName>
    </submittedName>
</protein>
<feature type="signal peptide" evidence="8">
    <location>
        <begin position="1"/>
        <end position="19"/>
    </location>
</feature>
<dbReference type="AlphaFoldDB" id="A0AAD8U5G8"/>
<sequence length="588" mass="65068">MVFFAAVAVALMALSTVKGDDTLQLQCQRQLEESSLDACRQVVDHQLAIQLPFFHPRSLLLRSSEWRAGVRVQCCQQLRDVSPECRTAAIHQIVRQYEHQAVMPLGGGSYYLGEDVAPLGGESYYYPVCLSSMVVPGLLEEDWCCCGVVCLSSMTVLGVKIAKLVFGIRKKKAIRDQIRCQDRSTGSRTVRASATPGKTRSAPRPVNRAPDRTLRSTGRPNRAPGRPNRRTGRLYRATDRPGRCPGQPNRPHGGQVAAAAVLPPAVLSAPAVLTTDAVDSFPGDVFGIRCSRGKKSSAIFNDYLDIRLRIQRPASELHWYLHRLATVEEYQDWKRNMELGFNRCRIYNGKFSAYDAFVLAHRRVDAELDHWCCDAVERGDFACTWEEFKTFLRDDFVLPYMEISEKPPKVVHAIEEVGKSIVPIQEVGPAQTVTEGKVISSEEKEPGSDTMGTTVTMEDVPLSGLNMQLKKVQDGACKTVDKDDKPVLFGDKPDEATLVVDVDVASCATVPVCVDASIQIDDVCADSVSVQWRRCAWEEWEASASVETVGSGTTMLGVLQSSFPRHRGCIEARMDVSCIYVARALHIL</sequence>
<dbReference type="PANTHER" id="PTHR34481">
    <property type="entry name" value="TRYPSIN/FACTOR XIIA INHIBITOR-RELATED"/>
    <property type="match status" value="1"/>
</dbReference>
<feature type="region of interest" description="Disordered" evidence="7">
    <location>
        <begin position="179"/>
        <end position="254"/>
    </location>
</feature>
<dbReference type="EMBL" id="JAUUTY010000001">
    <property type="protein sequence ID" value="KAK1698068.1"/>
    <property type="molecule type" value="Genomic_DNA"/>
</dbReference>
<dbReference type="CDD" id="cd00261">
    <property type="entry name" value="AAI_SS"/>
    <property type="match status" value="1"/>
</dbReference>
<evidence type="ECO:0000256" key="5">
    <source>
        <dbReference type="ARBA" id="ARBA00022761"/>
    </source>
</evidence>
<dbReference type="Gene3D" id="1.10.110.10">
    <property type="entry name" value="Plant lipid-transfer and hydrophobic proteins"/>
    <property type="match status" value="1"/>
</dbReference>
<comment type="function">
    <text evidence="1">Glutenins are high-molecular weight seed storage proteins of wheat endosperm. Thought to be responsible for the visco-elastic property of wheat dough.</text>
</comment>
<dbReference type="Proteomes" id="UP001231189">
    <property type="component" value="Unassembled WGS sequence"/>
</dbReference>
<evidence type="ECO:0000313" key="9">
    <source>
        <dbReference type="EMBL" id="KAK1698068.1"/>
    </source>
</evidence>
<dbReference type="PANTHER" id="PTHR34481:SF14">
    <property type="entry name" value="GLUTENIN, HIGH MOLECULAR WEIGHT SUBUNIT DX5"/>
    <property type="match status" value="1"/>
</dbReference>
<name>A0AAD8U5G8_LOLMU</name>
<feature type="compositionally biased region" description="Polar residues" evidence="7">
    <location>
        <begin position="183"/>
        <end position="198"/>
    </location>
</feature>
<gene>
    <name evidence="9" type="ORF">QYE76_014765</name>
</gene>
<dbReference type="GO" id="GO:0045735">
    <property type="term" value="F:nutrient reservoir activity"/>
    <property type="evidence" value="ECO:0007669"/>
    <property type="project" value="UniProtKB-KW"/>
</dbReference>
<organism evidence="9 10">
    <name type="scientific">Lolium multiflorum</name>
    <name type="common">Italian ryegrass</name>
    <name type="synonym">Lolium perenne subsp. multiflorum</name>
    <dbReference type="NCBI Taxonomy" id="4521"/>
    <lineage>
        <taxon>Eukaryota</taxon>
        <taxon>Viridiplantae</taxon>
        <taxon>Streptophyta</taxon>
        <taxon>Embryophyta</taxon>
        <taxon>Tracheophyta</taxon>
        <taxon>Spermatophyta</taxon>
        <taxon>Magnoliopsida</taxon>
        <taxon>Liliopsida</taxon>
        <taxon>Poales</taxon>
        <taxon>Poaceae</taxon>
        <taxon>BOP clade</taxon>
        <taxon>Pooideae</taxon>
        <taxon>Poodae</taxon>
        <taxon>Poeae</taxon>
        <taxon>Poeae Chloroplast Group 2 (Poeae type)</taxon>
        <taxon>Loliodinae</taxon>
        <taxon>Loliinae</taxon>
        <taxon>Lolium</taxon>
    </lineage>
</organism>
<proteinExistence type="inferred from homology"/>
<dbReference type="InterPro" id="IPR036312">
    <property type="entry name" value="Bifun_inhib/LTP/seed_sf"/>
</dbReference>
<evidence type="ECO:0000256" key="4">
    <source>
        <dbReference type="ARBA" id="ARBA00022737"/>
    </source>
</evidence>
<dbReference type="InterPro" id="IPR001419">
    <property type="entry name" value="Glutenin"/>
</dbReference>
<feature type="region of interest" description="Disordered" evidence="7">
    <location>
        <begin position="433"/>
        <end position="454"/>
    </location>
</feature>
<keyword evidence="4" id="KW-0677">Repeat</keyword>